<organism evidence="2 3">
    <name type="scientific">Turicibacter bilis</name>
    <dbReference type="NCBI Taxonomy" id="2735723"/>
    <lineage>
        <taxon>Bacteria</taxon>
        <taxon>Bacillati</taxon>
        <taxon>Bacillota</taxon>
        <taxon>Erysipelotrichia</taxon>
        <taxon>Erysipelotrichales</taxon>
        <taxon>Turicibacteraceae</taxon>
        <taxon>Turicibacter</taxon>
    </lineage>
</organism>
<dbReference type="Gene3D" id="3.20.20.100">
    <property type="entry name" value="NADP-dependent oxidoreductase domain"/>
    <property type="match status" value="1"/>
</dbReference>
<dbReference type="AlphaFoldDB" id="A0A9Q9CGI8"/>
<dbReference type="GO" id="GO:0005829">
    <property type="term" value="C:cytosol"/>
    <property type="evidence" value="ECO:0007669"/>
    <property type="project" value="TreeGrafter"/>
</dbReference>
<dbReference type="InterPro" id="IPR023210">
    <property type="entry name" value="NADP_OxRdtase_dom"/>
</dbReference>
<proteinExistence type="predicted"/>
<evidence type="ECO:0000259" key="1">
    <source>
        <dbReference type="Pfam" id="PF00248"/>
    </source>
</evidence>
<dbReference type="RefSeq" id="WP_212725210.1">
    <property type="nucleotide sequence ID" value="NZ_CP071250.1"/>
</dbReference>
<gene>
    <name evidence="2" type="ORF">J0J70_11045</name>
</gene>
<reference evidence="2" key="1">
    <citation type="submission" date="2021-03" db="EMBL/GenBank/DDBJ databases">
        <title>Comparative Genomics and Metabolomics in the genus Turicibacter.</title>
        <authorList>
            <person name="Maki J."/>
            <person name="Looft T."/>
        </authorList>
    </citation>
    <scope>NUCLEOTIDE SEQUENCE</scope>
    <source>
        <strain evidence="2">ISU324</strain>
    </source>
</reference>
<evidence type="ECO:0000313" key="2">
    <source>
        <dbReference type="EMBL" id="UUF08133.1"/>
    </source>
</evidence>
<protein>
    <submittedName>
        <fullName evidence="2">Aldo/keto reductase</fullName>
    </submittedName>
</protein>
<dbReference type="SUPFAM" id="SSF51430">
    <property type="entry name" value="NAD(P)-linked oxidoreductase"/>
    <property type="match status" value="1"/>
</dbReference>
<dbReference type="Proteomes" id="UP001058072">
    <property type="component" value="Chromosome"/>
</dbReference>
<dbReference type="PANTHER" id="PTHR43364">
    <property type="entry name" value="NADH-SPECIFIC METHYLGLYOXAL REDUCTASE-RELATED"/>
    <property type="match status" value="1"/>
</dbReference>
<evidence type="ECO:0000313" key="3">
    <source>
        <dbReference type="Proteomes" id="UP001058072"/>
    </source>
</evidence>
<accession>A0A9Q9CGI8</accession>
<dbReference type="InterPro" id="IPR036812">
    <property type="entry name" value="NAD(P)_OxRdtase_dom_sf"/>
</dbReference>
<sequence>MKKIQLGKSDLMVSQIALGCMGLGGEWNAKIPLTKSDEVAAIKAVEAALEQGINFFDHADIYKGGKAETVFSSIWDVKLVDRESIFIQSKCGIRLMNDLYEGSAPHYDFSYEHIMHSVDGILSRLKVDYLDSLLLHRPDTLMEPEEVAKAFSKLKESGKVRYFGVSNHNGAQIDFLQSYLDEPLVANQMELSLLQSNLIDEGLNVNSLVNPLDYRSQGTLEYCRHHQITLQAWSPLAGGSLTQEEVSSEHEEMIKLIQLYANEYGVSREAIMVAWLLRHPAQIQPIVGTKTPARLQAICEAMKVTLTREQWYRLYNSGLGRKLL</sequence>
<dbReference type="EMBL" id="CP071250">
    <property type="protein sequence ID" value="UUF08133.1"/>
    <property type="molecule type" value="Genomic_DNA"/>
</dbReference>
<dbReference type="PANTHER" id="PTHR43364:SF1">
    <property type="entry name" value="OXIDOREDUCTASE YDHF"/>
    <property type="match status" value="1"/>
</dbReference>
<dbReference type="Pfam" id="PF00248">
    <property type="entry name" value="Aldo_ket_red"/>
    <property type="match status" value="1"/>
</dbReference>
<feature type="domain" description="NADP-dependent oxidoreductase" evidence="1">
    <location>
        <begin position="16"/>
        <end position="314"/>
    </location>
</feature>
<dbReference type="CDD" id="cd19092">
    <property type="entry name" value="AKR_BsYcsN_EcYdhF-like"/>
    <property type="match status" value="1"/>
</dbReference>
<dbReference type="InterPro" id="IPR050523">
    <property type="entry name" value="AKR_Detox_Biosynth"/>
</dbReference>
<name>A0A9Q9CGI8_9FIRM</name>